<feature type="domain" description="Bacteriophage P22 tailspike N-terminal" evidence="1">
    <location>
        <begin position="1"/>
        <end position="113"/>
    </location>
</feature>
<reference evidence="2" key="1">
    <citation type="submission" date="2018-11" db="EMBL/GenBank/DDBJ databases">
        <title>Draft genome sequence of commensal E.coli strains.</title>
        <authorList>
            <person name="Arimizu Y."/>
            <person name="Hayashi T."/>
            <person name="Ogura Y."/>
        </authorList>
    </citation>
    <scope>NUCLEOTIDE SEQUENCE</scope>
    <source>
        <strain evidence="2">39-H19-A</strain>
    </source>
</reference>
<sequence>MTDITANVIVSMPSQLFTMARSFKAVANGKIYIGKIDTDPVNPENQIQVYVENEDGSHVPVSQPIIINAAGYPVYNGQIAKFVTVQGHSMAVYDAYGVQQFYFSNVLGYEPDQFKLILSGPDGYSYIGQCSSVEELRGIEPRYDGQKIMLSSHTAGYGYGGGEFTAFVNGAGYTDDNGNYIKTMTGAVWVREKKDHVFAVDYGFIVNDESKASSNSAAIVSAARFGFDNGLDVKLPLGMKYIDDVVLNHPATITCCNTIFGSALVNIKQTPDIIHVGTGFAFDFTPQIRPTIPTDTKPVIDGPALIGLSIKGTNSGKGGWRVNDASVIGNQQYARRNVTIINCQVSGYHSGYGFQMFWCFTNRFDNVIVWDNAVCWYMRSCYANTHNGCAYENCSYGSLAINCYADNHYGSTIEGVRAISSHTKPSDYDENGNSPLTYEGIGLRVRGGISTLFGGYIEANRIHIQTENAGRIFVNGAYWNNTNTERQGYGISGEIRVTHCEIENDPSVGTWLAASSTLKCSYAEIHSNSYIGTTTTKPSTIPTISEVGDFDIYDGSISDRNASRRVRLGQDFQVGGYKYNGNSPRESYSEIFTTRVSNVGPSGSTRTVDISTLRSVSGHITLLQSSGTVSITNSDIALAKEGRELVFVVNASGTCSVTFGAGFRVTSSTPTALNDGQTLTVMFRAQAGKFYQVGSINTLTT</sequence>
<name>A0A478L1E9_ECOLX</name>
<dbReference type="InterPro" id="IPR009093">
    <property type="entry name" value="P22_tailspike_N"/>
</dbReference>
<dbReference type="Gene3D" id="2.170.14.10">
    <property type="entry name" value="Phage P22 tailspike-like, N-terminal domain"/>
    <property type="match status" value="1"/>
</dbReference>
<protein>
    <recommendedName>
        <fullName evidence="1">Bacteriophage P22 tailspike N-terminal domain-containing protein</fullName>
    </recommendedName>
</protein>
<dbReference type="InterPro" id="IPR036730">
    <property type="entry name" value="P22_tailspike_N_sf"/>
</dbReference>
<evidence type="ECO:0000259" key="1">
    <source>
        <dbReference type="Pfam" id="PF09008"/>
    </source>
</evidence>
<comment type="caution">
    <text evidence="2">The sequence shown here is derived from an EMBL/GenBank/DDBJ whole genome shotgun (WGS) entry which is preliminary data.</text>
</comment>
<accession>A0A478L1E9</accession>
<dbReference type="AlphaFoldDB" id="A0A478L1E9"/>
<proteinExistence type="predicted"/>
<organism evidence="2">
    <name type="scientific">Escherichia coli</name>
    <dbReference type="NCBI Taxonomy" id="562"/>
    <lineage>
        <taxon>Bacteria</taxon>
        <taxon>Pseudomonadati</taxon>
        <taxon>Pseudomonadota</taxon>
        <taxon>Gammaproteobacteria</taxon>
        <taxon>Enterobacterales</taxon>
        <taxon>Enterobacteriaceae</taxon>
        <taxon>Escherichia</taxon>
    </lineage>
</organism>
<evidence type="ECO:0000313" key="2">
    <source>
        <dbReference type="EMBL" id="GCG59142.1"/>
    </source>
</evidence>
<dbReference type="EMBL" id="BICW01000013">
    <property type="protein sequence ID" value="GCG59142.1"/>
    <property type="molecule type" value="Genomic_DNA"/>
</dbReference>
<dbReference type="SUPFAM" id="SSF51327">
    <property type="entry name" value="Head-binding domain of phage P22 tailspike protein"/>
    <property type="match status" value="1"/>
</dbReference>
<dbReference type="FunFam" id="2.170.14.10:FF:000001">
    <property type="entry name" value="Tail spike protein"/>
    <property type="match status" value="1"/>
</dbReference>
<dbReference type="Pfam" id="PF09008">
    <property type="entry name" value="Head_binding"/>
    <property type="match status" value="1"/>
</dbReference>
<gene>
    <name evidence="2" type="ORF">BvCmsH19A_01823</name>
</gene>